<dbReference type="RefSeq" id="WP_154374204.1">
    <property type="nucleotide sequence ID" value="NZ_WKJJ01000007.1"/>
</dbReference>
<accession>A0A7X2IMX7</accession>
<evidence type="ECO:0000313" key="1">
    <source>
        <dbReference type="EMBL" id="MRV72532.1"/>
    </source>
</evidence>
<sequence>MKHAFTIAANSRPHSTVTALAHIFARACRRAWNALVRHSLRGEIAFHNRRYRRYRAKHERAATLERMALFDRATAQSRLHRLQPAATTKEMS</sequence>
<reference evidence="1 2" key="1">
    <citation type="submission" date="2019-11" db="EMBL/GenBank/DDBJ databases">
        <title>Novel species isolated from a subtropical stream in China.</title>
        <authorList>
            <person name="Lu H."/>
        </authorList>
    </citation>
    <scope>NUCLEOTIDE SEQUENCE [LARGE SCALE GENOMIC DNA]</scope>
    <source>
        <strain evidence="1 2">FT92W</strain>
    </source>
</reference>
<dbReference type="Proteomes" id="UP000446768">
    <property type="component" value="Unassembled WGS sequence"/>
</dbReference>
<proteinExistence type="predicted"/>
<keyword evidence="2" id="KW-1185">Reference proteome</keyword>
<dbReference type="AlphaFoldDB" id="A0A7X2IMX7"/>
<comment type="caution">
    <text evidence="1">The sequence shown here is derived from an EMBL/GenBank/DDBJ whole genome shotgun (WGS) entry which is preliminary data.</text>
</comment>
<dbReference type="EMBL" id="WKJJ01000007">
    <property type="protein sequence ID" value="MRV72532.1"/>
    <property type="molecule type" value="Genomic_DNA"/>
</dbReference>
<gene>
    <name evidence="1" type="ORF">GJ700_12510</name>
</gene>
<name>A0A7X2IMX7_9BURK</name>
<evidence type="ECO:0000313" key="2">
    <source>
        <dbReference type="Proteomes" id="UP000446768"/>
    </source>
</evidence>
<protein>
    <submittedName>
        <fullName evidence="1">Uncharacterized protein</fullName>
    </submittedName>
</protein>
<organism evidence="1 2">
    <name type="scientific">Pseudoduganella rivuli</name>
    <dbReference type="NCBI Taxonomy" id="2666085"/>
    <lineage>
        <taxon>Bacteria</taxon>
        <taxon>Pseudomonadati</taxon>
        <taxon>Pseudomonadota</taxon>
        <taxon>Betaproteobacteria</taxon>
        <taxon>Burkholderiales</taxon>
        <taxon>Oxalobacteraceae</taxon>
        <taxon>Telluria group</taxon>
        <taxon>Pseudoduganella</taxon>
    </lineage>
</organism>